<dbReference type="InterPro" id="IPR001789">
    <property type="entry name" value="Sig_transdc_resp-reg_receiver"/>
</dbReference>
<reference evidence="4 5" key="1">
    <citation type="submission" date="2020-05" db="EMBL/GenBank/DDBJ databases">
        <title>Draft genome sequence of Desulfovibrio sp. strain HN2T.</title>
        <authorList>
            <person name="Ueno A."/>
            <person name="Tamazawa S."/>
            <person name="Tamamura S."/>
            <person name="Murakami T."/>
            <person name="Kiyama T."/>
            <person name="Inomata H."/>
            <person name="Amano Y."/>
            <person name="Miyakawa K."/>
            <person name="Tamaki H."/>
            <person name="Naganuma T."/>
            <person name="Kaneko K."/>
        </authorList>
    </citation>
    <scope>NUCLEOTIDE SEQUENCE [LARGE SCALE GENOMIC DNA]</scope>
    <source>
        <strain evidence="4 5">HN2</strain>
    </source>
</reference>
<accession>A0A7J0BPK7</accession>
<dbReference type="GO" id="GO:0000160">
    <property type="term" value="P:phosphorelay signal transduction system"/>
    <property type="evidence" value="ECO:0007669"/>
    <property type="project" value="InterPro"/>
</dbReference>
<dbReference type="RefSeq" id="WP_174406830.1">
    <property type="nucleotide sequence ID" value="NZ_BLVO01000016.1"/>
</dbReference>
<dbReference type="Proteomes" id="UP000503840">
    <property type="component" value="Unassembled WGS sequence"/>
</dbReference>
<evidence type="ECO:0000256" key="2">
    <source>
        <dbReference type="PROSITE-ProRule" id="PRU00169"/>
    </source>
</evidence>
<evidence type="ECO:0000259" key="3">
    <source>
        <dbReference type="PROSITE" id="PS50110"/>
    </source>
</evidence>
<keyword evidence="5" id="KW-1185">Reference proteome</keyword>
<comment type="caution">
    <text evidence="4">The sequence shown here is derived from an EMBL/GenBank/DDBJ whole genome shotgun (WGS) entry which is preliminary data.</text>
</comment>
<dbReference type="Pfam" id="PF00072">
    <property type="entry name" value="Response_reg"/>
    <property type="match status" value="1"/>
</dbReference>
<feature type="domain" description="Response regulatory" evidence="3">
    <location>
        <begin position="421"/>
        <end position="539"/>
    </location>
</feature>
<evidence type="ECO:0000313" key="5">
    <source>
        <dbReference type="Proteomes" id="UP000503840"/>
    </source>
</evidence>
<dbReference type="PANTHER" id="PTHR44591:SF25">
    <property type="entry name" value="CHEMOTAXIS TWO-COMPONENT RESPONSE REGULATOR"/>
    <property type="match status" value="1"/>
</dbReference>
<feature type="modified residue" description="4-aspartylphosphate" evidence="2">
    <location>
        <position position="472"/>
    </location>
</feature>
<dbReference type="InterPro" id="IPR011006">
    <property type="entry name" value="CheY-like_superfamily"/>
</dbReference>
<dbReference type="SUPFAM" id="SSF48371">
    <property type="entry name" value="ARM repeat"/>
    <property type="match status" value="1"/>
</dbReference>
<organism evidence="4 5">
    <name type="scientific">Desulfovibrio subterraneus</name>
    <dbReference type="NCBI Taxonomy" id="2718620"/>
    <lineage>
        <taxon>Bacteria</taxon>
        <taxon>Pseudomonadati</taxon>
        <taxon>Thermodesulfobacteriota</taxon>
        <taxon>Desulfovibrionia</taxon>
        <taxon>Desulfovibrionales</taxon>
        <taxon>Desulfovibrionaceae</taxon>
        <taxon>Desulfovibrio</taxon>
    </lineage>
</organism>
<sequence>MSFADSFRSLDFLEQAQALHKLQGEPAAQALAELTPLFLEPTGDTAADTMVRNTMRTLLQKNPDSIVSGIEHPHGPYAALCRDLAGEMHLVEAAPVLIARLSKADDSASLNETLTALGRIGSDAAIPVFHEHMRHADPVIASLCIQYLGALGDASCIQPLTDIISANEADDRYAVCGITTWAAIEALGRIGASSHAPALSELARFIHHKNPEARRIVLETFVRCGELAIPHIAPALLDSDKDSRVMAANALRDIAHKSAAHPLIHALEQGAASDPNVGFAIYEALGCTPGVKSLVALTDALPVEQEPTTLLAIVYALESLASPMVGKRFLEIIADRMAARDAQAQRILQAIIAAHAVKLFPYLHADPVAGRILISLILKCNNAETMLTFAEALKQCEGEQAARDAEAIRKELPKQESGRPKLLAIDDSTAMRNFYRTHGSAIGFDVMLAEHGRDALDIVEGLEGVFDVIVVDMNMPVMDGIQFTEKLRAMPLYATTPVIMATTESGRSQAALARKCGVSSFLPKPFTPEMLQNKLGKLLERTKR</sequence>
<dbReference type="Gene3D" id="3.40.50.2300">
    <property type="match status" value="1"/>
</dbReference>
<dbReference type="PANTHER" id="PTHR44591">
    <property type="entry name" value="STRESS RESPONSE REGULATOR PROTEIN 1"/>
    <property type="match status" value="1"/>
</dbReference>
<dbReference type="InterPro" id="IPR050595">
    <property type="entry name" value="Bact_response_regulator"/>
</dbReference>
<protein>
    <recommendedName>
        <fullName evidence="3">Response regulatory domain-containing protein</fullName>
    </recommendedName>
</protein>
<dbReference type="Pfam" id="PF13646">
    <property type="entry name" value="HEAT_2"/>
    <property type="match status" value="2"/>
</dbReference>
<evidence type="ECO:0000313" key="4">
    <source>
        <dbReference type="EMBL" id="GFM35211.1"/>
    </source>
</evidence>
<proteinExistence type="predicted"/>
<keyword evidence="1 2" id="KW-0597">Phosphoprotein</keyword>
<name>A0A7J0BPK7_9BACT</name>
<dbReference type="InterPro" id="IPR011989">
    <property type="entry name" value="ARM-like"/>
</dbReference>
<dbReference type="InterPro" id="IPR016024">
    <property type="entry name" value="ARM-type_fold"/>
</dbReference>
<dbReference type="SMART" id="SM00448">
    <property type="entry name" value="REC"/>
    <property type="match status" value="1"/>
</dbReference>
<dbReference type="Gene3D" id="1.25.10.10">
    <property type="entry name" value="Leucine-rich Repeat Variant"/>
    <property type="match status" value="2"/>
</dbReference>
<dbReference type="EMBL" id="BLVO01000016">
    <property type="protein sequence ID" value="GFM35211.1"/>
    <property type="molecule type" value="Genomic_DNA"/>
</dbReference>
<gene>
    <name evidence="4" type="ORF">DSM101010T_35760</name>
</gene>
<dbReference type="SUPFAM" id="SSF52172">
    <property type="entry name" value="CheY-like"/>
    <property type="match status" value="1"/>
</dbReference>
<evidence type="ECO:0000256" key="1">
    <source>
        <dbReference type="ARBA" id="ARBA00022553"/>
    </source>
</evidence>
<dbReference type="PROSITE" id="PS50110">
    <property type="entry name" value="RESPONSE_REGULATORY"/>
    <property type="match status" value="1"/>
</dbReference>
<dbReference type="AlphaFoldDB" id="A0A7J0BPK7"/>